<organism evidence="1 2">
    <name type="scientific">Hevea brasiliensis</name>
    <name type="common">Para rubber tree</name>
    <name type="synonym">Siphonia brasiliensis</name>
    <dbReference type="NCBI Taxonomy" id="3981"/>
    <lineage>
        <taxon>Eukaryota</taxon>
        <taxon>Viridiplantae</taxon>
        <taxon>Streptophyta</taxon>
        <taxon>Embryophyta</taxon>
        <taxon>Tracheophyta</taxon>
        <taxon>Spermatophyta</taxon>
        <taxon>Magnoliopsida</taxon>
        <taxon>eudicotyledons</taxon>
        <taxon>Gunneridae</taxon>
        <taxon>Pentapetalae</taxon>
        <taxon>rosids</taxon>
        <taxon>fabids</taxon>
        <taxon>Malpighiales</taxon>
        <taxon>Euphorbiaceae</taxon>
        <taxon>Crotonoideae</taxon>
        <taxon>Micrandreae</taxon>
        <taxon>Hevea</taxon>
    </lineage>
</organism>
<evidence type="ECO:0000313" key="1">
    <source>
        <dbReference type="EMBL" id="KAF2285619.1"/>
    </source>
</evidence>
<dbReference type="Proteomes" id="UP000467840">
    <property type="component" value="Chromosome 3"/>
</dbReference>
<comment type="caution">
    <text evidence="1">The sequence shown here is derived from an EMBL/GenBank/DDBJ whole genome shotgun (WGS) entry which is preliminary data.</text>
</comment>
<gene>
    <name evidence="1" type="ORF">GH714_005867</name>
</gene>
<proteinExistence type="predicted"/>
<keyword evidence="2" id="KW-1185">Reference proteome</keyword>
<evidence type="ECO:0000313" key="2">
    <source>
        <dbReference type="Proteomes" id="UP000467840"/>
    </source>
</evidence>
<sequence>MPISSGVFGVARWKIWNRRNRYLFYNEIIDVVSLSHEILKYASNFGKCYAELGDGLAGPLQIWCHWVLRVPPEQDCLKLNCDGTVCGELWAIYEGLNLVKRKGFGRIGVESISLLAVQCVIGVSSPPHSALPLMGMTSEVSCKTIDHHRKDHLIALEEHRIRYLPRFLHRAHEKDVSKYVQIIGGLEEQNP</sequence>
<name>A0A6A6KDN9_HEVBR</name>
<evidence type="ECO:0008006" key="3">
    <source>
        <dbReference type="Google" id="ProtNLM"/>
    </source>
</evidence>
<dbReference type="AlphaFoldDB" id="A0A6A6KDN9"/>
<dbReference type="EMBL" id="JAAGAX010000017">
    <property type="protein sequence ID" value="KAF2285619.1"/>
    <property type="molecule type" value="Genomic_DNA"/>
</dbReference>
<reference evidence="1 2" key="1">
    <citation type="journal article" date="2020" name="Mol. Plant">
        <title>The Chromosome-Based Rubber Tree Genome Provides New Insights into Spurge Genome Evolution and Rubber Biosynthesis.</title>
        <authorList>
            <person name="Liu J."/>
            <person name="Shi C."/>
            <person name="Shi C.C."/>
            <person name="Li W."/>
            <person name="Zhang Q.J."/>
            <person name="Zhang Y."/>
            <person name="Li K."/>
            <person name="Lu H.F."/>
            <person name="Shi C."/>
            <person name="Zhu S.T."/>
            <person name="Xiao Z.Y."/>
            <person name="Nan H."/>
            <person name="Yue Y."/>
            <person name="Zhu X.G."/>
            <person name="Wu Y."/>
            <person name="Hong X.N."/>
            <person name="Fan G.Y."/>
            <person name="Tong Y."/>
            <person name="Zhang D."/>
            <person name="Mao C.L."/>
            <person name="Liu Y.L."/>
            <person name="Hao S.J."/>
            <person name="Liu W.Q."/>
            <person name="Lv M.Q."/>
            <person name="Zhang H.B."/>
            <person name="Liu Y."/>
            <person name="Hu-Tang G.R."/>
            <person name="Wang J.P."/>
            <person name="Wang J.H."/>
            <person name="Sun Y.H."/>
            <person name="Ni S.B."/>
            <person name="Chen W.B."/>
            <person name="Zhang X.C."/>
            <person name="Jiao Y.N."/>
            <person name="Eichler E.E."/>
            <person name="Li G.H."/>
            <person name="Liu X."/>
            <person name="Gao L.Z."/>
        </authorList>
    </citation>
    <scope>NUCLEOTIDE SEQUENCE [LARGE SCALE GENOMIC DNA]</scope>
    <source>
        <strain evidence="2">cv. GT1</strain>
        <tissue evidence="1">Leaf</tissue>
    </source>
</reference>
<accession>A0A6A6KDN9</accession>
<protein>
    <recommendedName>
        <fullName evidence="3">RNase H type-1 domain-containing protein</fullName>
    </recommendedName>
</protein>